<feature type="compositionally biased region" description="Basic and acidic residues" evidence="1">
    <location>
        <begin position="194"/>
        <end position="203"/>
    </location>
</feature>
<dbReference type="InterPro" id="IPR051342">
    <property type="entry name" value="PDZ_scaffold"/>
</dbReference>
<dbReference type="GO" id="GO:0120192">
    <property type="term" value="P:tight junction assembly"/>
    <property type="evidence" value="ECO:0007669"/>
    <property type="project" value="TreeGrafter"/>
</dbReference>
<name>A0A3Q2XEY8_HIPCM</name>
<evidence type="ECO:0000313" key="4">
    <source>
        <dbReference type="Proteomes" id="UP000264820"/>
    </source>
</evidence>
<dbReference type="InterPro" id="IPR036034">
    <property type="entry name" value="PDZ_sf"/>
</dbReference>
<reference evidence="3" key="1">
    <citation type="submission" date="2025-08" db="UniProtKB">
        <authorList>
            <consortium name="Ensembl"/>
        </authorList>
    </citation>
    <scope>IDENTIFICATION</scope>
</reference>
<dbReference type="CDD" id="cd06667">
    <property type="entry name" value="PDZ2_MUPP1-like"/>
    <property type="match status" value="1"/>
</dbReference>
<feature type="region of interest" description="Disordered" evidence="1">
    <location>
        <begin position="183"/>
        <end position="215"/>
    </location>
</feature>
<feature type="region of interest" description="Disordered" evidence="1">
    <location>
        <begin position="34"/>
        <end position="91"/>
    </location>
</feature>
<dbReference type="Proteomes" id="UP000264820">
    <property type="component" value="Unplaced"/>
</dbReference>
<evidence type="ECO:0000313" key="3">
    <source>
        <dbReference type="Ensembl" id="ENSHCOP00000002182.1"/>
    </source>
</evidence>
<keyword evidence="4" id="KW-1185">Reference proteome</keyword>
<evidence type="ECO:0000256" key="1">
    <source>
        <dbReference type="SAM" id="MobiDB-lite"/>
    </source>
</evidence>
<accession>A0A3Q2XEY8</accession>
<dbReference type="GeneTree" id="ENSGT00940000155136"/>
<dbReference type="Pfam" id="PF00595">
    <property type="entry name" value="PDZ"/>
    <property type="match status" value="1"/>
</dbReference>
<evidence type="ECO:0000259" key="2">
    <source>
        <dbReference type="PROSITE" id="PS50106"/>
    </source>
</evidence>
<dbReference type="GO" id="GO:0005923">
    <property type="term" value="C:bicellular tight junction"/>
    <property type="evidence" value="ECO:0007669"/>
    <property type="project" value="TreeGrafter"/>
</dbReference>
<dbReference type="InterPro" id="IPR001478">
    <property type="entry name" value="PDZ"/>
</dbReference>
<dbReference type="Gene3D" id="2.30.42.10">
    <property type="match status" value="2"/>
</dbReference>
<feature type="compositionally biased region" description="Low complexity" evidence="1">
    <location>
        <begin position="50"/>
        <end position="68"/>
    </location>
</feature>
<dbReference type="GO" id="GO:0005886">
    <property type="term" value="C:plasma membrane"/>
    <property type="evidence" value="ECO:0007669"/>
    <property type="project" value="TreeGrafter"/>
</dbReference>
<dbReference type="PANTHER" id="PTHR19964">
    <property type="entry name" value="MULTIPLE PDZ DOMAIN PROTEIN"/>
    <property type="match status" value="1"/>
</dbReference>
<dbReference type="PANTHER" id="PTHR19964:SF11">
    <property type="entry name" value="INAD-LIKE PROTEIN"/>
    <property type="match status" value="1"/>
</dbReference>
<reference evidence="3" key="2">
    <citation type="submission" date="2025-09" db="UniProtKB">
        <authorList>
            <consortium name="Ensembl"/>
        </authorList>
    </citation>
    <scope>IDENTIFICATION</scope>
</reference>
<dbReference type="SUPFAM" id="SSF50156">
    <property type="entry name" value="PDZ domain-like"/>
    <property type="match status" value="1"/>
</dbReference>
<dbReference type="GO" id="GO:0005737">
    <property type="term" value="C:cytoplasm"/>
    <property type="evidence" value="ECO:0007669"/>
    <property type="project" value="TreeGrafter"/>
</dbReference>
<dbReference type="GO" id="GO:0045177">
    <property type="term" value="C:apical part of cell"/>
    <property type="evidence" value="ECO:0007669"/>
    <property type="project" value="TreeGrafter"/>
</dbReference>
<sequence>VKRILVINGRPLEAGMSRRQALAWLQMPRPTVDLTVARDRPPGDTPPQTSLPSCSPPAAAADVNAVRRAQPHISTSNGPPAVGPSPTRDRGVTFSEAEWAHAEEIQLLNDGSGLGFGIVGGKTAGVVVRTLVGGGAADRDGRLRPGDRILRIGATPTDGLSSDEVVQVLRACGSRVTMLVARGRGGQKTNESSADERLREVKRVSRNPRAPSKLRPFQFEFASRR</sequence>
<dbReference type="Ensembl" id="ENSHCOT00000010847.1">
    <property type="protein sequence ID" value="ENSHCOP00000002182.1"/>
    <property type="gene ID" value="ENSHCOG00000003266.1"/>
</dbReference>
<proteinExistence type="predicted"/>
<dbReference type="AlphaFoldDB" id="A0A3Q2XEY8"/>
<feature type="domain" description="PDZ" evidence="2">
    <location>
        <begin position="104"/>
        <end position="184"/>
    </location>
</feature>
<dbReference type="STRING" id="109280.ENSHCOP00000002182"/>
<protein>
    <recommendedName>
        <fullName evidence="2">PDZ domain-containing protein</fullName>
    </recommendedName>
</protein>
<dbReference type="SMART" id="SM00228">
    <property type="entry name" value="PDZ"/>
    <property type="match status" value="1"/>
</dbReference>
<dbReference type="PROSITE" id="PS50106">
    <property type="entry name" value="PDZ"/>
    <property type="match status" value="1"/>
</dbReference>
<dbReference type="OMA" id="TEWAQAS"/>
<organism evidence="3 4">
    <name type="scientific">Hippocampus comes</name>
    <name type="common">Tiger tail seahorse</name>
    <dbReference type="NCBI Taxonomy" id="109280"/>
    <lineage>
        <taxon>Eukaryota</taxon>
        <taxon>Metazoa</taxon>
        <taxon>Chordata</taxon>
        <taxon>Craniata</taxon>
        <taxon>Vertebrata</taxon>
        <taxon>Euteleostomi</taxon>
        <taxon>Actinopterygii</taxon>
        <taxon>Neopterygii</taxon>
        <taxon>Teleostei</taxon>
        <taxon>Neoteleostei</taxon>
        <taxon>Acanthomorphata</taxon>
        <taxon>Syngnathiaria</taxon>
        <taxon>Syngnathiformes</taxon>
        <taxon>Syngnathoidei</taxon>
        <taxon>Syngnathidae</taxon>
        <taxon>Hippocampus</taxon>
    </lineage>
</organism>